<gene>
    <name evidence="2" type="ORF">ES754_11310</name>
</gene>
<dbReference type="PANTHER" id="PTHR30399">
    <property type="entry name" value="UNCHARACTERIZED PROTEIN YGJP"/>
    <property type="match status" value="1"/>
</dbReference>
<dbReference type="AlphaFoldDB" id="A0A5C7A084"/>
<organism evidence="2 3">
    <name type="scientific">Psychrobacter frigidicola</name>
    <dbReference type="NCBI Taxonomy" id="45611"/>
    <lineage>
        <taxon>Bacteria</taxon>
        <taxon>Pseudomonadati</taxon>
        <taxon>Pseudomonadota</taxon>
        <taxon>Gammaproteobacteria</taxon>
        <taxon>Moraxellales</taxon>
        <taxon>Moraxellaceae</taxon>
        <taxon>Psychrobacter</taxon>
    </lineage>
</organism>
<dbReference type="Proteomes" id="UP000321903">
    <property type="component" value="Unassembled WGS sequence"/>
</dbReference>
<name>A0A5C7A084_9GAMM</name>
<protein>
    <submittedName>
        <fullName evidence="2">M48 family metallopeptidase</fullName>
    </submittedName>
</protein>
<evidence type="ECO:0000313" key="2">
    <source>
        <dbReference type="EMBL" id="TXD96214.1"/>
    </source>
</evidence>
<reference evidence="2 3" key="1">
    <citation type="submission" date="2019-08" db="EMBL/GenBank/DDBJ databases">
        <title>Genome sequence of Psychrobacter frigidicola ACAM304 (type strain).</title>
        <authorList>
            <person name="Bowman J.P."/>
        </authorList>
    </citation>
    <scope>NUCLEOTIDE SEQUENCE [LARGE SCALE GENOMIC DNA]</scope>
    <source>
        <strain evidence="2 3">ACAM 304</strain>
    </source>
</reference>
<sequence>MNKVSINGKSHTSKEERGVFSYGTDVIHYEVIRKSVSSKAQASNTKPRKVVIKVHPDQRVVATAPIDATDLIIHDAMMKRARWIWQSLQDFAKQKDHVLSKRYVSGETQFYLGRRYVLKVLTDPSILPSVKLNRGKLNVTLGQEVINQRSDIRAAEVKLLIDQWYRNRAEIVFKVALEALLPKASWIKIHPSFRVLVMKKQWGSCSTKGSLILNPHLVKAPKECIDYVILHELCHIAEHNHSEQFWRLLTQVMPNWREVKVKLDGMAEMYLNE</sequence>
<comment type="caution">
    <text evidence="2">The sequence shown here is derived from an EMBL/GenBank/DDBJ whole genome shotgun (WGS) entry which is preliminary data.</text>
</comment>
<proteinExistence type="predicted"/>
<evidence type="ECO:0000313" key="3">
    <source>
        <dbReference type="Proteomes" id="UP000321903"/>
    </source>
</evidence>
<keyword evidence="3" id="KW-1185">Reference proteome</keyword>
<dbReference type="InterPro" id="IPR053136">
    <property type="entry name" value="UTP_pyrophosphatase-like"/>
</dbReference>
<dbReference type="PANTHER" id="PTHR30399:SF1">
    <property type="entry name" value="UTP PYROPHOSPHATASE"/>
    <property type="match status" value="1"/>
</dbReference>
<evidence type="ECO:0000259" key="1">
    <source>
        <dbReference type="Pfam" id="PF01863"/>
    </source>
</evidence>
<dbReference type="CDD" id="cd07344">
    <property type="entry name" value="M48_yhfN_like"/>
    <property type="match status" value="1"/>
</dbReference>
<dbReference type="RefSeq" id="WP_147224310.1">
    <property type="nucleotide sequence ID" value="NZ_CAJGYY010000001.1"/>
</dbReference>
<feature type="domain" description="YgjP-like metallopeptidase" evidence="1">
    <location>
        <begin position="48"/>
        <end position="264"/>
    </location>
</feature>
<dbReference type="OrthoDB" id="9811177at2"/>
<dbReference type="EMBL" id="VORZ01000004">
    <property type="protein sequence ID" value="TXD96214.1"/>
    <property type="molecule type" value="Genomic_DNA"/>
</dbReference>
<dbReference type="Gene3D" id="3.30.2010.10">
    <property type="entry name" value="Metalloproteases ('zincins'), catalytic domain"/>
    <property type="match status" value="1"/>
</dbReference>
<dbReference type="InterPro" id="IPR002725">
    <property type="entry name" value="YgjP-like_metallopeptidase"/>
</dbReference>
<dbReference type="Pfam" id="PF01863">
    <property type="entry name" value="YgjP-like"/>
    <property type="match status" value="1"/>
</dbReference>
<accession>A0A5C7A084</accession>